<dbReference type="InterPro" id="IPR025668">
    <property type="entry name" value="Tnp_DDE_dom"/>
</dbReference>
<feature type="domain" description="Transposase DDE" evidence="1">
    <location>
        <begin position="417"/>
        <end position="526"/>
    </location>
</feature>
<evidence type="ECO:0000259" key="1">
    <source>
        <dbReference type="Pfam" id="PF13751"/>
    </source>
</evidence>
<dbReference type="EMBL" id="ALAB01000022">
    <property type="protein sequence ID" value="EJI85543.1"/>
    <property type="molecule type" value="Genomic_DNA"/>
</dbReference>
<proteinExistence type="predicted"/>
<dbReference type="AlphaFoldDB" id="J1Y8Z6"/>
<name>J1Y8Z6_9ALTE</name>
<dbReference type="PANTHER" id="PTHR35604">
    <property type="entry name" value="TRANSPOSASE INSH FOR INSERTION SEQUENCE ELEMENT IS5A-RELATED"/>
    <property type="match status" value="1"/>
</dbReference>
<evidence type="ECO:0000313" key="2">
    <source>
        <dbReference type="EMBL" id="EJI83788.1"/>
    </source>
</evidence>
<dbReference type="PATRIC" id="fig|1197174.4.peg.1306"/>
<evidence type="ECO:0000313" key="4">
    <source>
        <dbReference type="EMBL" id="EJI85543.1"/>
    </source>
</evidence>
<evidence type="ECO:0000313" key="6">
    <source>
        <dbReference type="EMBL" id="EJI85806.1"/>
    </source>
</evidence>
<accession>J1Y8Z6</accession>
<evidence type="ECO:0000313" key="5">
    <source>
        <dbReference type="EMBL" id="EJI85544.1"/>
    </source>
</evidence>
<dbReference type="Proteomes" id="UP000012043">
    <property type="component" value="Unassembled WGS sequence"/>
</dbReference>
<organism evidence="3 7">
    <name type="scientific">Alishewanella aestuarii B11</name>
    <dbReference type="NCBI Taxonomy" id="1197174"/>
    <lineage>
        <taxon>Bacteria</taxon>
        <taxon>Pseudomonadati</taxon>
        <taxon>Pseudomonadota</taxon>
        <taxon>Gammaproteobacteria</taxon>
        <taxon>Alteromonadales</taxon>
        <taxon>Alteromonadaceae</taxon>
        <taxon>Alishewanella</taxon>
    </lineage>
</organism>
<gene>
    <name evidence="6" type="ORF">AEST_13370</name>
    <name evidence="5" type="ORF">AEST_14650</name>
    <name evidence="4" type="ORF">AEST_16140</name>
    <name evidence="3" type="ORF">AEST_30640</name>
    <name evidence="2" type="ORF">AEST_33200</name>
</gene>
<keyword evidence="7" id="KW-1185">Reference proteome</keyword>
<dbReference type="EMBL" id="ALAB01000043">
    <property type="protein sequence ID" value="EJI83788.1"/>
    <property type="molecule type" value="Genomic_DNA"/>
</dbReference>
<evidence type="ECO:0000313" key="3">
    <source>
        <dbReference type="EMBL" id="EJI84230.1"/>
    </source>
</evidence>
<evidence type="ECO:0000313" key="7">
    <source>
        <dbReference type="Proteomes" id="UP000012043"/>
    </source>
</evidence>
<dbReference type="EMBL" id="ALAB01000021">
    <property type="protein sequence ID" value="EJI85544.1"/>
    <property type="molecule type" value="Genomic_DNA"/>
</dbReference>
<dbReference type="Pfam" id="PF13751">
    <property type="entry name" value="DDE_Tnp_1_6"/>
    <property type="match status" value="1"/>
</dbReference>
<dbReference type="PANTHER" id="PTHR35604:SF2">
    <property type="entry name" value="TRANSPOSASE INSH FOR INSERTION SEQUENCE ELEMENT IS5A-RELATED"/>
    <property type="match status" value="1"/>
</dbReference>
<dbReference type="EMBL" id="ALAB01000039">
    <property type="protein sequence ID" value="EJI84230.1"/>
    <property type="molecule type" value="Genomic_DNA"/>
</dbReference>
<sequence>MRKLFHSEYLIMSSSRQWDCPVELSKKEKFICSKLKNSGKLFVFLREQRHRIFDAQMEQQLLTLYADHPIGKPPVPAALLAMASLLQCYEQKSDAAATLEAMFDVRWRMVLNCLSLDDEIAPFSQGTLCDFRHRLVRHNMDEVLLEHTVNIAREFGGFGHTQLRIALDSAPLQGAGRVEDTFNLVGHALELLVSCAAKIRMTTEEQIQLEAGTQLVGKSSIKAALDIDWSVAAEKQNAINTLLKDVLQLQQWLSTQAPLVSEHKELQACLTLLDTVLSQNIEPDPDGGSRIKQGVAEDRLISLHDGAMRHGKKSSSRTINGFKQHIAVDIDTKLILATCVRPANEPEHKAAEWLKPKVLKVGEVKELSIDRGYLAASWTVELFHLGHKVIAKPWTSTNKGKFSKKEFEIDLLNRRAVCPAGHSAGFSRATPTQIRFGKERCDKCALKPQCTDSKTGKTLTLHVNEEMLQGLRRFVETPEGRAQARERTKVEHALASICNRKKHRARYIGLRLNEYDLNRTAAITNLHISMAMAA</sequence>
<comment type="caution">
    <text evidence="3">The sequence shown here is derived from an EMBL/GenBank/DDBJ whole genome shotgun (WGS) entry which is preliminary data.</text>
</comment>
<reference evidence="3 7" key="1">
    <citation type="journal article" date="2012" name="J. Bacteriol.">
        <title>Genome Sequence of Pectin-Degrading Alishewanella aestuarii Strain B11T, Isolated from Tidal Flat Sediment.</title>
        <authorList>
            <person name="Jung J."/>
            <person name="Choi S."/>
            <person name="Chun J."/>
            <person name="Park W."/>
        </authorList>
    </citation>
    <scope>NUCLEOTIDE SEQUENCE [LARGE SCALE GENOMIC DNA]</scope>
    <source>
        <strain evidence="3 7">B11</strain>
    </source>
</reference>
<protein>
    <submittedName>
        <fullName evidence="3">ISLp1</fullName>
    </submittedName>
</protein>
<dbReference type="EMBL" id="ALAB01000012">
    <property type="protein sequence ID" value="EJI85806.1"/>
    <property type="molecule type" value="Genomic_DNA"/>
</dbReference>